<gene>
    <name evidence="2" type="ORF">SAMN04488528_103917</name>
</gene>
<dbReference type="GO" id="GO:0003700">
    <property type="term" value="F:DNA-binding transcription factor activity"/>
    <property type="evidence" value="ECO:0007669"/>
    <property type="project" value="InterPro"/>
</dbReference>
<dbReference type="OrthoDB" id="1901170at2"/>
<dbReference type="Gene3D" id="1.10.1740.10">
    <property type="match status" value="1"/>
</dbReference>
<dbReference type="Pfam" id="PF04542">
    <property type="entry name" value="Sigma70_r2"/>
    <property type="match status" value="1"/>
</dbReference>
<dbReference type="STRING" id="84698.SAMN04488528_103917"/>
<dbReference type="InterPro" id="IPR007627">
    <property type="entry name" value="RNA_pol_sigma70_r2"/>
</dbReference>
<sequence length="186" mass="21890">MPNSYSYEEIEHIVEKAKEGCKISTNCLIEILNPYMLNLSKRVYVLNYSDEDLYQECVKSLLKAISSYNTGKNIFISYATTCIKNNIYCIVRKRAKENFQASLEKVEFSLSYDVDFHQNLDTIEKNGLIKKLQLAFYKLKPEYREILIHFYFKNKRLNEFKTNKDPYSLKCNAVKSLKKELAKLNC</sequence>
<organism evidence="2 3">
    <name type="scientific">Clostridium frigidicarnis</name>
    <dbReference type="NCBI Taxonomy" id="84698"/>
    <lineage>
        <taxon>Bacteria</taxon>
        <taxon>Bacillati</taxon>
        <taxon>Bacillota</taxon>
        <taxon>Clostridia</taxon>
        <taxon>Eubacteriales</taxon>
        <taxon>Clostridiaceae</taxon>
        <taxon>Clostridium</taxon>
    </lineage>
</organism>
<dbReference type="EMBL" id="FOKI01000039">
    <property type="protein sequence ID" value="SFB38553.1"/>
    <property type="molecule type" value="Genomic_DNA"/>
</dbReference>
<keyword evidence="3" id="KW-1185">Reference proteome</keyword>
<evidence type="ECO:0000313" key="3">
    <source>
        <dbReference type="Proteomes" id="UP000198619"/>
    </source>
</evidence>
<dbReference type="GO" id="GO:0006352">
    <property type="term" value="P:DNA-templated transcription initiation"/>
    <property type="evidence" value="ECO:0007669"/>
    <property type="project" value="InterPro"/>
</dbReference>
<dbReference type="Proteomes" id="UP000198619">
    <property type="component" value="Unassembled WGS sequence"/>
</dbReference>
<evidence type="ECO:0000259" key="1">
    <source>
        <dbReference type="Pfam" id="PF04542"/>
    </source>
</evidence>
<dbReference type="InterPro" id="IPR014284">
    <property type="entry name" value="RNA_pol_sigma-70_dom"/>
</dbReference>
<reference evidence="2 3" key="1">
    <citation type="submission" date="2016-10" db="EMBL/GenBank/DDBJ databases">
        <authorList>
            <person name="de Groot N.N."/>
        </authorList>
    </citation>
    <scope>NUCLEOTIDE SEQUENCE [LARGE SCALE GENOMIC DNA]</scope>
    <source>
        <strain evidence="2 3">DSM 12271</strain>
    </source>
</reference>
<accession>A0A1I1AQD1</accession>
<protein>
    <submittedName>
        <fullName evidence="2">RNA polymerase sigma factor, sigma-70 family</fullName>
    </submittedName>
</protein>
<dbReference type="RefSeq" id="WP_090042789.1">
    <property type="nucleotide sequence ID" value="NZ_FOKI01000039.1"/>
</dbReference>
<dbReference type="AlphaFoldDB" id="A0A1I1AQD1"/>
<evidence type="ECO:0000313" key="2">
    <source>
        <dbReference type="EMBL" id="SFB38553.1"/>
    </source>
</evidence>
<dbReference type="NCBIfam" id="TIGR02937">
    <property type="entry name" value="sigma70-ECF"/>
    <property type="match status" value="1"/>
</dbReference>
<proteinExistence type="predicted"/>
<name>A0A1I1AQD1_9CLOT</name>
<dbReference type="SUPFAM" id="SSF88946">
    <property type="entry name" value="Sigma2 domain of RNA polymerase sigma factors"/>
    <property type="match status" value="1"/>
</dbReference>
<dbReference type="InterPro" id="IPR013325">
    <property type="entry name" value="RNA_pol_sigma_r2"/>
</dbReference>
<feature type="domain" description="RNA polymerase sigma-70 region 2" evidence="1">
    <location>
        <begin position="36"/>
        <end position="96"/>
    </location>
</feature>